<evidence type="ECO:0000313" key="2">
    <source>
        <dbReference type="EMBL" id="PCH35592.1"/>
    </source>
</evidence>
<protein>
    <recommendedName>
        <fullName evidence="4">Pali-domain-containing protein</fullName>
    </recommendedName>
</protein>
<feature type="transmembrane region" description="Helical" evidence="1">
    <location>
        <begin position="107"/>
        <end position="132"/>
    </location>
</feature>
<feature type="non-terminal residue" evidence="2">
    <location>
        <position position="169"/>
    </location>
</feature>
<dbReference type="AlphaFoldDB" id="A0A2H3J035"/>
<dbReference type="PANTHER" id="PTHR28013:SF3">
    <property type="entry name" value="PROTEIN DCV1-RELATED"/>
    <property type="match status" value="1"/>
</dbReference>
<feature type="transmembrane region" description="Helical" evidence="1">
    <location>
        <begin position="75"/>
        <end position="95"/>
    </location>
</feature>
<feature type="non-terminal residue" evidence="2">
    <location>
        <position position="1"/>
    </location>
</feature>
<dbReference type="OrthoDB" id="3881at2759"/>
<gene>
    <name evidence="2" type="ORF">WOLCODRAFT_59049</name>
</gene>
<dbReference type="InterPro" id="IPR051380">
    <property type="entry name" value="pH-response_reg_palI/RIM9"/>
</dbReference>
<evidence type="ECO:0000256" key="1">
    <source>
        <dbReference type="SAM" id="Phobius"/>
    </source>
</evidence>
<proteinExistence type="predicted"/>
<dbReference type="PANTHER" id="PTHR28013">
    <property type="entry name" value="PROTEIN DCV1-RELATED"/>
    <property type="match status" value="1"/>
</dbReference>
<dbReference type="EMBL" id="KB467854">
    <property type="protein sequence ID" value="PCH35592.1"/>
    <property type="molecule type" value="Genomic_DNA"/>
</dbReference>
<dbReference type="GO" id="GO:0005886">
    <property type="term" value="C:plasma membrane"/>
    <property type="evidence" value="ECO:0007669"/>
    <property type="project" value="TreeGrafter"/>
</dbReference>
<keyword evidence="1" id="KW-0472">Membrane</keyword>
<sequence>ITTCVLFFIAFLLYLLVALSLPIIKSIYLFSIHFNEEDGDVESAVATELRFGVWGLCAILDIIGHQSLIDTVIEWLTVLFVLHPVCAILAFAVMFTSLFLESHGMCILSLVISVLTIILGCLVFAADIALVVVGRIRISALEAFSYTVGWGPAVWIILVAVICLWAGMV</sequence>
<dbReference type="STRING" id="742152.A0A2H3J035"/>
<evidence type="ECO:0000313" key="3">
    <source>
        <dbReference type="Proteomes" id="UP000218811"/>
    </source>
</evidence>
<organism evidence="2 3">
    <name type="scientific">Wolfiporia cocos (strain MD-104)</name>
    <name type="common">Brown rot fungus</name>
    <dbReference type="NCBI Taxonomy" id="742152"/>
    <lineage>
        <taxon>Eukaryota</taxon>
        <taxon>Fungi</taxon>
        <taxon>Dikarya</taxon>
        <taxon>Basidiomycota</taxon>
        <taxon>Agaricomycotina</taxon>
        <taxon>Agaricomycetes</taxon>
        <taxon>Polyporales</taxon>
        <taxon>Phaeolaceae</taxon>
        <taxon>Wolfiporia</taxon>
    </lineage>
</organism>
<keyword evidence="1" id="KW-0812">Transmembrane</keyword>
<evidence type="ECO:0008006" key="4">
    <source>
        <dbReference type="Google" id="ProtNLM"/>
    </source>
</evidence>
<reference evidence="2 3" key="1">
    <citation type="journal article" date="2012" name="Science">
        <title>The Paleozoic origin of enzymatic lignin decomposition reconstructed from 31 fungal genomes.</title>
        <authorList>
            <person name="Floudas D."/>
            <person name="Binder M."/>
            <person name="Riley R."/>
            <person name="Barry K."/>
            <person name="Blanchette R.A."/>
            <person name="Henrissat B."/>
            <person name="Martinez A.T."/>
            <person name="Otillar R."/>
            <person name="Spatafora J.W."/>
            <person name="Yadav J.S."/>
            <person name="Aerts A."/>
            <person name="Benoit I."/>
            <person name="Boyd A."/>
            <person name="Carlson A."/>
            <person name="Copeland A."/>
            <person name="Coutinho P.M."/>
            <person name="de Vries R.P."/>
            <person name="Ferreira P."/>
            <person name="Findley K."/>
            <person name="Foster B."/>
            <person name="Gaskell J."/>
            <person name="Glotzer D."/>
            <person name="Gorecki P."/>
            <person name="Heitman J."/>
            <person name="Hesse C."/>
            <person name="Hori C."/>
            <person name="Igarashi K."/>
            <person name="Jurgens J.A."/>
            <person name="Kallen N."/>
            <person name="Kersten P."/>
            <person name="Kohler A."/>
            <person name="Kuees U."/>
            <person name="Kumar T.K.A."/>
            <person name="Kuo A."/>
            <person name="LaButti K."/>
            <person name="Larrondo L.F."/>
            <person name="Lindquist E."/>
            <person name="Ling A."/>
            <person name="Lombard V."/>
            <person name="Lucas S."/>
            <person name="Lundell T."/>
            <person name="Martin R."/>
            <person name="McLaughlin D.J."/>
            <person name="Morgenstern I."/>
            <person name="Morin E."/>
            <person name="Murat C."/>
            <person name="Nagy L.G."/>
            <person name="Nolan M."/>
            <person name="Ohm R.A."/>
            <person name="Patyshakuliyeva A."/>
            <person name="Rokas A."/>
            <person name="Ruiz-Duenas F.J."/>
            <person name="Sabat G."/>
            <person name="Salamov A."/>
            <person name="Samejima M."/>
            <person name="Schmutz J."/>
            <person name="Slot J.C."/>
            <person name="St John F."/>
            <person name="Stenlid J."/>
            <person name="Sun H."/>
            <person name="Sun S."/>
            <person name="Syed K."/>
            <person name="Tsang A."/>
            <person name="Wiebenga A."/>
            <person name="Young D."/>
            <person name="Pisabarro A."/>
            <person name="Eastwood D.C."/>
            <person name="Martin F."/>
            <person name="Cullen D."/>
            <person name="Grigoriev I.V."/>
            <person name="Hibbett D.S."/>
        </authorList>
    </citation>
    <scope>NUCLEOTIDE SEQUENCE [LARGE SCALE GENOMIC DNA]</scope>
    <source>
        <strain evidence="2 3">MD-104</strain>
    </source>
</reference>
<dbReference type="Proteomes" id="UP000218811">
    <property type="component" value="Unassembled WGS sequence"/>
</dbReference>
<name>A0A2H3J035_WOLCO</name>
<keyword evidence="3" id="KW-1185">Reference proteome</keyword>
<dbReference type="OMA" id="SARACYC"/>
<feature type="transmembrane region" description="Helical" evidence="1">
    <location>
        <begin position="144"/>
        <end position="168"/>
    </location>
</feature>
<dbReference type="GO" id="GO:0032153">
    <property type="term" value="C:cell division site"/>
    <property type="evidence" value="ECO:0007669"/>
    <property type="project" value="TreeGrafter"/>
</dbReference>
<dbReference type="GO" id="GO:0035838">
    <property type="term" value="C:growing cell tip"/>
    <property type="evidence" value="ECO:0007669"/>
    <property type="project" value="TreeGrafter"/>
</dbReference>
<keyword evidence="1" id="KW-1133">Transmembrane helix</keyword>
<accession>A0A2H3J035</accession>